<keyword evidence="3" id="KW-0805">Transcription regulation</keyword>
<dbReference type="SUPFAM" id="SSF48452">
    <property type="entry name" value="TPR-like"/>
    <property type="match status" value="1"/>
</dbReference>
<evidence type="ECO:0000256" key="1">
    <source>
        <dbReference type="ARBA" id="ARBA00005820"/>
    </source>
</evidence>
<dbReference type="GO" id="GO:0003677">
    <property type="term" value="F:DNA binding"/>
    <property type="evidence" value="ECO:0007669"/>
    <property type="project" value="UniProtKB-KW"/>
</dbReference>
<evidence type="ECO:0000256" key="2">
    <source>
        <dbReference type="ARBA" id="ARBA00022553"/>
    </source>
</evidence>
<evidence type="ECO:0000259" key="7">
    <source>
        <dbReference type="PROSITE" id="PS50006"/>
    </source>
</evidence>
<dbReference type="InterPro" id="IPR005158">
    <property type="entry name" value="BTAD"/>
</dbReference>
<evidence type="ECO:0000259" key="8">
    <source>
        <dbReference type="PROSITE" id="PS51755"/>
    </source>
</evidence>
<evidence type="ECO:0000256" key="5">
    <source>
        <dbReference type="ARBA" id="ARBA00023163"/>
    </source>
</evidence>
<dbReference type="CDD" id="cd00060">
    <property type="entry name" value="FHA"/>
    <property type="match status" value="1"/>
</dbReference>
<name>A0ABS4QHH0_9NOCA</name>
<reference evidence="9 10" key="1">
    <citation type="submission" date="2021-03" db="EMBL/GenBank/DDBJ databases">
        <title>Sequencing the genomes of 1000 actinobacteria strains.</title>
        <authorList>
            <person name="Klenk H.-P."/>
        </authorList>
    </citation>
    <scope>NUCLEOTIDE SEQUENCE [LARGE SCALE GENOMIC DNA]</scope>
    <source>
        <strain evidence="9 10">DSM 45516</strain>
    </source>
</reference>
<feature type="domain" description="OmpR/PhoB-type" evidence="8">
    <location>
        <begin position="1"/>
        <end position="105"/>
    </location>
</feature>
<dbReference type="InterPro" id="IPR016032">
    <property type="entry name" value="Sig_transdc_resp-reg_C-effctor"/>
</dbReference>
<dbReference type="PROSITE" id="PS50006">
    <property type="entry name" value="FHA_DOMAIN"/>
    <property type="match status" value="1"/>
</dbReference>
<comment type="similarity">
    <text evidence="1">Belongs to the AfsR/DnrI/RedD regulatory family.</text>
</comment>
<dbReference type="Pfam" id="PF03704">
    <property type="entry name" value="BTAD"/>
    <property type="match status" value="1"/>
</dbReference>
<dbReference type="InterPro" id="IPR051677">
    <property type="entry name" value="AfsR-DnrI-RedD_regulator"/>
</dbReference>
<proteinExistence type="inferred from homology"/>
<evidence type="ECO:0000313" key="10">
    <source>
        <dbReference type="Proteomes" id="UP001519325"/>
    </source>
</evidence>
<dbReference type="Gene3D" id="1.25.40.10">
    <property type="entry name" value="Tetratricopeptide repeat domain"/>
    <property type="match status" value="1"/>
</dbReference>
<evidence type="ECO:0000256" key="3">
    <source>
        <dbReference type="ARBA" id="ARBA00023015"/>
    </source>
</evidence>
<dbReference type="Gene3D" id="1.10.10.10">
    <property type="entry name" value="Winged helix-like DNA-binding domain superfamily/Winged helix DNA-binding domain"/>
    <property type="match status" value="1"/>
</dbReference>
<dbReference type="Pfam" id="PF00498">
    <property type="entry name" value="FHA"/>
    <property type="match status" value="1"/>
</dbReference>
<feature type="domain" description="FHA" evidence="7">
    <location>
        <begin position="298"/>
        <end position="347"/>
    </location>
</feature>
<keyword evidence="2" id="KW-0597">Phosphoprotein</keyword>
<dbReference type="InterPro" id="IPR036388">
    <property type="entry name" value="WH-like_DNA-bd_sf"/>
</dbReference>
<evidence type="ECO:0000256" key="4">
    <source>
        <dbReference type="ARBA" id="ARBA00023125"/>
    </source>
</evidence>
<accession>A0ABS4QHH0</accession>
<feature type="DNA-binding region" description="OmpR/PhoB-type" evidence="6">
    <location>
        <begin position="1"/>
        <end position="105"/>
    </location>
</feature>
<dbReference type="Proteomes" id="UP001519325">
    <property type="component" value="Unassembled WGS sequence"/>
</dbReference>
<keyword evidence="4 6" id="KW-0238">DNA-binding</keyword>
<dbReference type="PROSITE" id="PS51755">
    <property type="entry name" value="OMPR_PHOB"/>
    <property type="match status" value="1"/>
</dbReference>
<dbReference type="EMBL" id="JAGGMR010000001">
    <property type="protein sequence ID" value="MBP2190121.1"/>
    <property type="molecule type" value="Genomic_DNA"/>
</dbReference>
<organism evidence="9 10">
    <name type="scientific">Nocardia goodfellowii</name>
    <dbReference type="NCBI Taxonomy" id="882446"/>
    <lineage>
        <taxon>Bacteria</taxon>
        <taxon>Bacillati</taxon>
        <taxon>Actinomycetota</taxon>
        <taxon>Actinomycetes</taxon>
        <taxon>Mycobacteriales</taxon>
        <taxon>Nocardiaceae</taxon>
        <taxon>Nocardia</taxon>
    </lineage>
</organism>
<keyword evidence="5" id="KW-0804">Transcription</keyword>
<dbReference type="SUPFAM" id="SSF49879">
    <property type="entry name" value="SMAD/FHA domain"/>
    <property type="match status" value="1"/>
</dbReference>
<evidence type="ECO:0000256" key="6">
    <source>
        <dbReference type="PROSITE-ProRule" id="PRU01091"/>
    </source>
</evidence>
<dbReference type="CDD" id="cd15831">
    <property type="entry name" value="BTAD"/>
    <property type="match status" value="1"/>
</dbReference>
<dbReference type="InterPro" id="IPR011990">
    <property type="entry name" value="TPR-like_helical_dom_sf"/>
</dbReference>
<dbReference type="PANTHER" id="PTHR35807">
    <property type="entry name" value="TRANSCRIPTIONAL REGULATOR REDD-RELATED"/>
    <property type="match status" value="1"/>
</dbReference>
<sequence length="387" mass="42305">MESTIHDETMLDVRVLGPVRLLFGGKEIPVPGVKLRALLAILVINRRRAVPKTALVQALWEEDQPARSVDGLYAYVSNLRTVLRGAGVDDRAVLRTVPAGYLLEIRDEECDVGRFEQARTQGAMAASAGDSTTAARHFAAALAQWSGEPVAGLHELRFAGNFATDMAERRLNALADRLEADIGCGRAGAVIGELTALTAEHPVDERLWRSLITALYRAGRQADALAACLRIRRNLADEQGIDPDPRTVALEEAVRGQQQLHTEGQRPGATTREVPEIRRRAWLRVDGNEPVPIPPAGLRIGRAPDNDVVLDDNRVSRKHARILHREGGVFIRDRDSANGVYVNGAPIGADTALADGDVIRLGSTTLRFELHVERPVAPQWDSYGSRH</sequence>
<dbReference type="SMART" id="SM00240">
    <property type="entry name" value="FHA"/>
    <property type="match status" value="1"/>
</dbReference>
<dbReference type="PANTHER" id="PTHR35807:SF1">
    <property type="entry name" value="TRANSCRIPTIONAL REGULATOR REDD"/>
    <property type="match status" value="1"/>
</dbReference>
<keyword evidence="10" id="KW-1185">Reference proteome</keyword>
<dbReference type="SUPFAM" id="SSF46894">
    <property type="entry name" value="C-terminal effector domain of the bipartite response regulators"/>
    <property type="match status" value="1"/>
</dbReference>
<evidence type="ECO:0000313" key="9">
    <source>
        <dbReference type="EMBL" id="MBP2190121.1"/>
    </source>
</evidence>
<dbReference type="InterPro" id="IPR008984">
    <property type="entry name" value="SMAD_FHA_dom_sf"/>
</dbReference>
<dbReference type="RefSeq" id="WP_307869615.1">
    <property type="nucleotide sequence ID" value="NZ_JAGGMR010000001.1"/>
</dbReference>
<gene>
    <name evidence="9" type="ORF">BJ987_003022</name>
</gene>
<dbReference type="SMART" id="SM00862">
    <property type="entry name" value="Trans_reg_C"/>
    <property type="match status" value="1"/>
</dbReference>
<dbReference type="SMART" id="SM01043">
    <property type="entry name" value="BTAD"/>
    <property type="match status" value="1"/>
</dbReference>
<comment type="caution">
    <text evidence="9">The sequence shown here is derived from an EMBL/GenBank/DDBJ whole genome shotgun (WGS) entry which is preliminary data.</text>
</comment>
<dbReference type="InterPro" id="IPR001867">
    <property type="entry name" value="OmpR/PhoB-type_DNA-bd"/>
</dbReference>
<dbReference type="Gene3D" id="2.60.200.20">
    <property type="match status" value="1"/>
</dbReference>
<dbReference type="Pfam" id="PF00486">
    <property type="entry name" value="Trans_reg_C"/>
    <property type="match status" value="1"/>
</dbReference>
<protein>
    <submittedName>
        <fullName evidence="9">DNA-binding SARP family transcriptional activator</fullName>
    </submittedName>
</protein>
<dbReference type="InterPro" id="IPR000253">
    <property type="entry name" value="FHA_dom"/>
</dbReference>